<keyword evidence="6" id="KW-0663">Pyridoxal phosphate</keyword>
<dbReference type="GO" id="GO:0006532">
    <property type="term" value="P:aspartate biosynthetic process"/>
    <property type="evidence" value="ECO:0007669"/>
    <property type="project" value="TreeGrafter"/>
</dbReference>
<dbReference type="Gene3D" id="3.90.1150.10">
    <property type="entry name" value="Aspartate Aminotransferase, domain 1"/>
    <property type="match status" value="1"/>
</dbReference>
<dbReference type="EMBL" id="JAGPNK010000010">
    <property type="protein sequence ID" value="KAH7312603.1"/>
    <property type="molecule type" value="Genomic_DNA"/>
</dbReference>
<comment type="subunit">
    <text evidence="3 7">Homodimer.</text>
</comment>
<dbReference type="FunFam" id="3.40.640.10:FF:000066">
    <property type="entry name" value="Aspartate aminotransferase"/>
    <property type="match status" value="1"/>
</dbReference>
<reference evidence="9" key="1">
    <citation type="journal article" date="2021" name="Nat. Commun.">
        <title>Genetic determinants of endophytism in the Arabidopsis root mycobiome.</title>
        <authorList>
            <person name="Mesny F."/>
            <person name="Miyauchi S."/>
            <person name="Thiergart T."/>
            <person name="Pickel B."/>
            <person name="Atanasova L."/>
            <person name="Karlsson M."/>
            <person name="Huettel B."/>
            <person name="Barry K.W."/>
            <person name="Haridas S."/>
            <person name="Chen C."/>
            <person name="Bauer D."/>
            <person name="Andreopoulos W."/>
            <person name="Pangilinan J."/>
            <person name="LaButti K."/>
            <person name="Riley R."/>
            <person name="Lipzen A."/>
            <person name="Clum A."/>
            <person name="Drula E."/>
            <person name="Henrissat B."/>
            <person name="Kohler A."/>
            <person name="Grigoriev I.V."/>
            <person name="Martin F.M."/>
            <person name="Hacquard S."/>
        </authorList>
    </citation>
    <scope>NUCLEOTIDE SEQUENCE</scope>
    <source>
        <strain evidence="9">MPI-CAGE-CH-0235</strain>
    </source>
</reference>
<organism evidence="9 10">
    <name type="scientific">Stachybotrys elegans</name>
    <dbReference type="NCBI Taxonomy" id="80388"/>
    <lineage>
        <taxon>Eukaryota</taxon>
        <taxon>Fungi</taxon>
        <taxon>Dikarya</taxon>
        <taxon>Ascomycota</taxon>
        <taxon>Pezizomycotina</taxon>
        <taxon>Sordariomycetes</taxon>
        <taxon>Hypocreomycetidae</taxon>
        <taxon>Hypocreales</taxon>
        <taxon>Stachybotryaceae</taxon>
        <taxon>Stachybotrys</taxon>
    </lineage>
</organism>
<dbReference type="PANTHER" id="PTHR11879">
    <property type="entry name" value="ASPARTATE AMINOTRANSFERASE"/>
    <property type="match status" value="1"/>
</dbReference>
<dbReference type="GO" id="GO:0005829">
    <property type="term" value="C:cytosol"/>
    <property type="evidence" value="ECO:0007669"/>
    <property type="project" value="TreeGrafter"/>
</dbReference>
<dbReference type="InterPro" id="IPR004838">
    <property type="entry name" value="NHTrfase_class1_PyrdxlP-BS"/>
</dbReference>
<dbReference type="PRINTS" id="PR00799">
    <property type="entry name" value="TRANSAMINASE"/>
</dbReference>
<dbReference type="CDD" id="cd00609">
    <property type="entry name" value="AAT_like"/>
    <property type="match status" value="1"/>
</dbReference>
<keyword evidence="10" id="KW-1185">Reference proteome</keyword>
<dbReference type="InterPro" id="IPR015422">
    <property type="entry name" value="PyrdxlP-dep_Trfase_small"/>
</dbReference>
<evidence type="ECO:0000256" key="3">
    <source>
        <dbReference type="ARBA" id="ARBA00011738"/>
    </source>
</evidence>
<feature type="domain" description="Aminotransferase class I/classII large" evidence="8">
    <location>
        <begin position="31"/>
        <end position="399"/>
    </location>
</feature>
<accession>A0A8K0WPA0</accession>
<evidence type="ECO:0000313" key="10">
    <source>
        <dbReference type="Proteomes" id="UP000813444"/>
    </source>
</evidence>
<dbReference type="InterPro" id="IPR015421">
    <property type="entry name" value="PyrdxlP-dep_Trfase_major"/>
</dbReference>
<evidence type="ECO:0000256" key="1">
    <source>
        <dbReference type="ARBA" id="ARBA00001933"/>
    </source>
</evidence>
<dbReference type="InterPro" id="IPR000796">
    <property type="entry name" value="Asp_trans"/>
</dbReference>
<proteinExistence type="inferred from homology"/>
<dbReference type="Proteomes" id="UP000813444">
    <property type="component" value="Unassembled WGS sequence"/>
</dbReference>
<evidence type="ECO:0000256" key="7">
    <source>
        <dbReference type="RuleBase" id="RU000480"/>
    </source>
</evidence>
<dbReference type="OrthoDB" id="6752799at2759"/>
<dbReference type="EC" id="2.6.1.1" evidence="7"/>
<dbReference type="InterPro" id="IPR004839">
    <property type="entry name" value="Aminotransferase_I/II_large"/>
</dbReference>
<dbReference type="Gene3D" id="3.40.640.10">
    <property type="entry name" value="Type I PLP-dependent aspartate aminotransferase-like (Major domain)"/>
    <property type="match status" value="1"/>
</dbReference>
<comment type="catalytic activity">
    <reaction evidence="7">
        <text>L-aspartate + 2-oxoglutarate = oxaloacetate + L-glutamate</text>
        <dbReference type="Rhea" id="RHEA:21824"/>
        <dbReference type="ChEBI" id="CHEBI:16452"/>
        <dbReference type="ChEBI" id="CHEBI:16810"/>
        <dbReference type="ChEBI" id="CHEBI:29985"/>
        <dbReference type="ChEBI" id="CHEBI:29991"/>
        <dbReference type="EC" id="2.6.1.1"/>
    </reaction>
</comment>
<keyword evidence="5 7" id="KW-0808">Transferase</keyword>
<dbReference type="GO" id="GO:0004069">
    <property type="term" value="F:L-aspartate:2-oxoglutarate aminotransferase activity"/>
    <property type="evidence" value="ECO:0007669"/>
    <property type="project" value="UniProtKB-EC"/>
</dbReference>
<dbReference type="PANTHER" id="PTHR11879:SF55">
    <property type="entry name" value="GLUTAMATE OXALOACETATE TRANSAMINASE 1, ISOFORM B"/>
    <property type="match status" value="1"/>
</dbReference>
<dbReference type="AlphaFoldDB" id="A0A8K0WPA0"/>
<keyword evidence="4 7" id="KW-0032">Aminotransferase</keyword>
<evidence type="ECO:0000256" key="6">
    <source>
        <dbReference type="ARBA" id="ARBA00022898"/>
    </source>
</evidence>
<comment type="caution">
    <text evidence="9">The sequence shown here is derived from an EMBL/GenBank/DDBJ whole genome shotgun (WGS) entry which is preliminary data.</text>
</comment>
<dbReference type="NCBIfam" id="NF006719">
    <property type="entry name" value="PRK09257.1"/>
    <property type="match status" value="1"/>
</dbReference>
<evidence type="ECO:0000256" key="5">
    <source>
        <dbReference type="ARBA" id="ARBA00022679"/>
    </source>
</evidence>
<dbReference type="InterPro" id="IPR015424">
    <property type="entry name" value="PyrdxlP-dep_Trfase"/>
</dbReference>
<evidence type="ECO:0000256" key="2">
    <source>
        <dbReference type="ARBA" id="ARBA00007441"/>
    </source>
</evidence>
<protein>
    <recommendedName>
        <fullName evidence="7">Aspartate aminotransferase</fullName>
        <ecNumber evidence="7">2.6.1.1</ecNumber>
    </recommendedName>
</protein>
<dbReference type="SUPFAM" id="SSF53383">
    <property type="entry name" value="PLP-dependent transferases"/>
    <property type="match status" value="1"/>
</dbReference>
<dbReference type="Pfam" id="PF00155">
    <property type="entry name" value="Aminotran_1_2"/>
    <property type="match status" value="1"/>
</dbReference>
<comment type="cofactor">
    <cofactor evidence="1">
        <name>pyridoxal 5'-phosphate</name>
        <dbReference type="ChEBI" id="CHEBI:597326"/>
    </cofactor>
</comment>
<evidence type="ECO:0000256" key="4">
    <source>
        <dbReference type="ARBA" id="ARBA00022576"/>
    </source>
</evidence>
<dbReference type="PROSITE" id="PS00105">
    <property type="entry name" value="AA_TRANSFER_CLASS_1"/>
    <property type="match status" value="1"/>
</dbReference>
<comment type="similarity">
    <text evidence="2">Belongs to the class-I pyridoxal-phosphate-dependent aminotransferase family.</text>
</comment>
<dbReference type="GO" id="GO:0030170">
    <property type="term" value="F:pyridoxal phosphate binding"/>
    <property type="evidence" value="ECO:0007669"/>
    <property type="project" value="InterPro"/>
</dbReference>
<dbReference type="FunFam" id="3.90.1150.10:FF:000001">
    <property type="entry name" value="Aspartate aminotransferase"/>
    <property type="match status" value="1"/>
</dbReference>
<comment type="miscellaneous">
    <text evidence="7">In eukaryotes there are cytoplasmic, mitochondrial and chloroplastic isozymes.</text>
</comment>
<sequence length="404" mass="44413">MAASFFGTAARIPPDAIFALTAAYLGDESSNKVNLGQGAYRDEHGKPWVLPTVAKARQEMEKEGVLHEYLPISGLKEFRDATAKLVVGSEAYGGKAEKLVTCQSISGTGSLHAIAQLIARCHPQKPKVLIPEPTWSNHFQVFGSLGFVCQGFRYYDSESKTLDMQSYIQALKSAEEGSVLILHTCAHNPTGCDPSEEDWHHLAQIIRDKRLFPIFDSAYLGFNSGSIDKDAFAIRYFINELNLEAAVCISYAKNMGLYGERVGCLVVHTSSAEVAANTASNLEQLQRSEISNPPAYGAKIASTILNSPELRKSWDQDLVTMSSRIKEMRQALYDNLIKQDAPGTWDHVTRQSGMFGFLGLSPSVVQELKEKHHIYMSENSRISVAGLNDSNVAYVAEAIAKCLQ</sequence>
<evidence type="ECO:0000313" key="9">
    <source>
        <dbReference type="EMBL" id="KAH7312603.1"/>
    </source>
</evidence>
<gene>
    <name evidence="9" type="ORF">B0I35DRAFT_437390</name>
</gene>
<evidence type="ECO:0000259" key="8">
    <source>
        <dbReference type="Pfam" id="PF00155"/>
    </source>
</evidence>
<name>A0A8K0WPA0_9HYPO</name>